<comment type="similarity">
    <text evidence="1">Belongs to the HupJ family.</text>
</comment>
<dbReference type="Proteomes" id="UP000253998">
    <property type="component" value="Unassembled WGS sequence"/>
</dbReference>
<dbReference type="NCBIfam" id="NF007776">
    <property type="entry name" value="PRK10465.1"/>
    <property type="match status" value="1"/>
</dbReference>
<evidence type="ECO:0000256" key="1">
    <source>
        <dbReference type="ARBA" id="ARBA00006532"/>
    </source>
</evidence>
<dbReference type="InterPro" id="IPR023994">
    <property type="entry name" value="NiFe-hyd_HybE"/>
</dbReference>
<dbReference type="NCBIfam" id="TIGR03993">
    <property type="entry name" value="hydrog_HybE"/>
    <property type="match status" value="1"/>
</dbReference>
<organism evidence="2 3">
    <name type="scientific">Aggregatibacter segnis</name>
    <dbReference type="NCBI Taxonomy" id="739"/>
    <lineage>
        <taxon>Bacteria</taxon>
        <taxon>Pseudomonadati</taxon>
        <taxon>Pseudomonadota</taxon>
        <taxon>Gammaproteobacteria</taxon>
        <taxon>Pasteurellales</taxon>
        <taxon>Pasteurellaceae</taxon>
        <taxon>Aggregatibacter</taxon>
    </lineage>
</organism>
<protein>
    <submittedName>
        <fullName evidence="2">Hydrogenase-2 assembly chaperone</fullName>
    </submittedName>
</protein>
<dbReference type="Pfam" id="PF11939">
    <property type="entry name" value="NiFe-hyd_HybE"/>
    <property type="match status" value="1"/>
</dbReference>
<accession>A0A8B2U9U9</accession>
<dbReference type="InterPro" id="IPR038530">
    <property type="entry name" value="NiFe-hyd_HybE_sf"/>
</dbReference>
<proteinExistence type="inferred from homology"/>
<comment type="caution">
    <text evidence="2">The sequence shown here is derived from an EMBL/GenBank/DDBJ whole genome shotgun (WGS) entry which is preliminary data.</text>
</comment>
<name>A0A8B2U9U9_9PAST</name>
<dbReference type="EMBL" id="QEPM01000001">
    <property type="protein sequence ID" value="RDE72302.1"/>
    <property type="molecule type" value="Genomic_DNA"/>
</dbReference>
<dbReference type="AlphaFoldDB" id="A0A8B2U9U9"/>
<sequence length="169" mass="19330">MYRHEKTPQNATALLNSVSGFEENPTETFLAEMQKIVPEMQDLPFFHHNIECFCPKFALFEGQWVGSVLTPWMISVVILPGPQQTWEPRELGDKITVQLPYKALTFTVSGIETVPQYLSCSLHSPLDPNLTNEQAIQLTQDCLRMILSMPTKQTTFDPDRRNLFKAMVK</sequence>
<dbReference type="Gene3D" id="3.30.1460.40">
    <property type="entry name" value="[NiFe]-hydrogenase assembly chaperone, HybE"/>
    <property type="match status" value="1"/>
</dbReference>
<evidence type="ECO:0000313" key="2">
    <source>
        <dbReference type="EMBL" id="RDE72302.1"/>
    </source>
</evidence>
<gene>
    <name evidence="2" type="ORF">DPV83_01395</name>
</gene>
<reference evidence="2 3" key="1">
    <citation type="submission" date="2018-05" db="EMBL/GenBank/DDBJ databases">
        <title>Draft Genome Sequences for a Diverse set of 7 Haemophilus Species.</title>
        <authorList>
            <person name="Nichols M."/>
            <person name="Topaz N."/>
            <person name="Wang X."/>
            <person name="Wang X."/>
            <person name="Boxrud D."/>
        </authorList>
    </citation>
    <scope>NUCLEOTIDE SEQUENCE [LARGE SCALE GENOMIC DNA]</scope>
    <source>
        <strain evidence="2 3">C2001002503</strain>
    </source>
</reference>
<dbReference type="RefSeq" id="WP_111294493.1">
    <property type="nucleotide sequence ID" value="NZ_QEPM01000001.1"/>
</dbReference>
<evidence type="ECO:0000313" key="3">
    <source>
        <dbReference type="Proteomes" id="UP000253998"/>
    </source>
</evidence>